<evidence type="ECO:0000313" key="6">
    <source>
        <dbReference type="Proteomes" id="UP000288082"/>
    </source>
</evidence>
<evidence type="ECO:0000256" key="1">
    <source>
        <dbReference type="SAM" id="MobiDB-lite"/>
    </source>
</evidence>
<sequence>MAVPPGLLHPPADLSAEPSLEGPGRLRSWAAQLEWWNPDEGRWVWVARYDTAGGRAHRDRNRIARHEPVDLPEDPGKAAKVAEVELARRAEEYIEAYRAARAWGREAW</sequence>
<feature type="domain" description="DUF7718" evidence="2">
    <location>
        <begin position="23"/>
        <end position="100"/>
    </location>
</feature>
<feature type="region of interest" description="Disordered" evidence="1">
    <location>
        <begin position="1"/>
        <end position="21"/>
    </location>
</feature>
<reference evidence="5 6" key="1">
    <citation type="journal article" date="2019" name="Extremophiles">
        <title>Biogeography of thermophiles and predominance of Thermus scotoductus in domestic water heaters.</title>
        <authorList>
            <person name="Wilpiszeski R.L."/>
            <person name="Zhang Z."/>
            <person name="House C.H."/>
        </authorList>
    </citation>
    <scope>NUCLEOTIDE SEQUENCE [LARGE SCALE GENOMIC DNA]</scope>
    <source>
        <strain evidence="4 5">25_S25</strain>
        <strain evidence="3 6">38_S38</strain>
    </source>
</reference>
<evidence type="ECO:0000259" key="2">
    <source>
        <dbReference type="Pfam" id="PF24839"/>
    </source>
</evidence>
<gene>
    <name evidence="4" type="ORF">CSW38_05255</name>
    <name evidence="3" type="ORF">CSW50_06715</name>
</gene>
<organism evidence="3 6">
    <name type="scientific">Thermus scotoductus</name>
    <dbReference type="NCBI Taxonomy" id="37636"/>
    <lineage>
        <taxon>Bacteria</taxon>
        <taxon>Thermotogati</taxon>
        <taxon>Deinococcota</taxon>
        <taxon>Deinococci</taxon>
        <taxon>Thermales</taxon>
        <taxon>Thermaceae</taxon>
        <taxon>Thermus</taxon>
    </lineage>
</organism>
<comment type="caution">
    <text evidence="3">The sequence shown here is derived from an EMBL/GenBank/DDBJ whole genome shotgun (WGS) entry which is preliminary data.</text>
</comment>
<accession>A0A430R5Z1</accession>
<dbReference type="EMBL" id="PELM01000188">
    <property type="protein sequence ID" value="RTH02798.1"/>
    <property type="molecule type" value="Genomic_DNA"/>
</dbReference>
<evidence type="ECO:0000313" key="4">
    <source>
        <dbReference type="EMBL" id="RTH26736.1"/>
    </source>
</evidence>
<dbReference type="Proteomes" id="UP000287306">
    <property type="component" value="Unassembled WGS sequence"/>
</dbReference>
<dbReference type="AlphaFoldDB" id="A0A430R5Z1"/>
<dbReference type="Proteomes" id="UP000288082">
    <property type="component" value="Unassembled WGS sequence"/>
</dbReference>
<name>A0A430R5Z1_THESC</name>
<evidence type="ECO:0000313" key="3">
    <source>
        <dbReference type="EMBL" id="RTH02798.1"/>
    </source>
</evidence>
<evidence type="ECO:0000313" key="5">
    <source>
        <dbReference type="Proteomes" id="UP000287306"/>
    </source>
</evidence>
<protein>
    <recommendedName>
        <fullName evidence="2">DUF7718 domain-containing protein</fullName>
    </recommendedName>
</protein>
<proteinExistence type="predicted"/>
<dbReference type="EMBL" id="PELY01000126">
    <property type="protein sequence ID" value="RTH26736.1"/>
    <property type="molecule type" value="Genomic_DNA"/>
</dbReference>
<dbReference type="Pfam" id="PF24839">
    <property type="entry name" value="DUF7718"/>
    <property type="match status" value="1"/>
</dbReference>
<dbReference type="InterPro" id="IPR056135">
    <property type="entry name" value="DUF7718"/>
</dbReference>